<dbReference type="EMBL" id="CP075587">
    <property type="protein sequence ID" value="QYF48108.1"/>
    <property type="molecule type" value="Genomic_DNA"/>
</dbReference>
<name>A0ABX8UYR8_9BACT</name>
<sequence length="48" mass="5592">MIHVGYNHVILHFIAQKNSKKERLIASSKIKQNFKFSLTILLKLAKKL</sequence>
<accession>A0ABX8UYR8</accession>
<evidence type="ECO:0000313" key="1">
    <source>
        <dbReference type="EMBL" id="QYF48108.1"/>
    </source>
</evidence>
<evidence type="ECO:0000313" key="2">
    <source>
        <dbReference type="Proteomes" id="UP000826014"/>
    </source>
</evidence>
<organism evidence="1 2">
    <name type="scientific">Candidatus Rhabdochlamydia oedothoracis</name>
    <dbReference type="NCBI Taxonomy" id="2720720"/>
    <lineage>
        <taxon>Bacteria</taxon>
        <taxon>Pseudomonadati</taxon>
        <taxon>Chlamydiota</taxon>
        <taxon>Chlamydiia</taxon>
        <taxon>Parachlamydiales</taxon>
        <taxon>Candidatus Rhabdochlamydiaceae</taxon>
        <taxon>Candidatus Rhabdochlamydia</taxon>
    </lineage>
</organism>
<protein>
    <submittedName>
        <fullName evidence="1">Uncharacterized protein</fullName>
    </submittedName>
</protein>
<proteinExistence type="predicted"/>
<keyword evidence="2" id="KW-1185">Reference proteome</keyword>
<dbReference type="Proteomes" id="UP000826014">
    <property type="component" value="Chromosome"/>
</dbReference>
<gene>
    <name evidence="1" type="ORF">RHABOEDO_000208</name>
</gene>
<reference evidence="1 2" key="1">
    <citation type="journal article" date="2022" name="bioRxiv">
        <title>Ecology and evolution of chlamydial symbionts of arthropods.</title>
        <authorList>
            <person name="Halter T."/>
            <person name="Koestlbacher S."/>
            <person name="Collingro A."/>
            <person name="Sixt B.S."/>
            <person name="Toenshoff E.R."/>
            <person name="Hendrickx F."/>
            <person name="Kostanjsek R."/>
            <person name="Horn M."/>
        </authorList>
    </citation>
    <scope>NUCLEOTIDE SEQUENCE [LARGE SCALE GENOMIC DNA]</scope>
    <source>
        <strain evidence="1">W744xW776</strain>
    </source>
</reference>